<comment type="pathway">
    <text evidence="6">Amino-acid biosynthesis; L-methionine biosynthesis via salvage pathway; L-methionine from S-methyl-5-thio-alpha-D-ribose 1-phosphate: step 2/6.</text>
</comment>
<feature type="binding site" evidence="6">
    <location>
        <position position="96"/>
    </location>
    <ligand>
        <name>Zn(2+)</name>
        <dbReference type="ChEBI" id="CHEBI:29105"/>
    </ligand>
</feature>
<comment type="similarity">
    <text evidence="6">Belongs to the aldolase class II family. MtnB subfamily.</text>
</comment>
<keyword evidence="5 6" id="KW-0456">Lyase</keyword>
<evidence type="ECO:0000256" key="3">
    <source>
        <dbReference type="ARBA" id="ARBA00022833"/>
    </source>
</evidence>
<dbReference type="NCBIfam" id="NF005244">
    <property type="entry name" value="PRK06754.1"/>
    <property type="match status" value="1"/>
</dbReference>
<dbReference type="HAMAP" id="MF_01677">
    <property type="entry name" value="Salvage_MtnB"/>
    <property type="match status" value="1"/>
</dbReference>
<reference evidence="8 9" key="1">
    <citation type="journal article" date="2016" name="Front. Microbiol.">
        <title>Microevolution Analysis of Bacillus coahuilensis Unveils Differences in Phosphorus Acquisition Strategies and Their Regulation.</title>
        <authorList>
            <person name="Gomez-Lunar Z."/>
            <person name="Hernandez-Gonzalez I."/>
            <person name="Rodriguez-Torres M.D."/>
            <person name="Souza V."/>
            <person name="Olmedo-Alvarez G."/>
        </authorList>
    </citation>
    <scope>NUCLEOTIDE SEQUENCE [LARGE SCALE GENOMIC DNA]</scope>
    <source>
        <strain evidence="9">p1.1.43</strain>
    </source>
</reference>
<comment type="subunit">
    <text evidence="6">Homotetramer.</text>
</comment>
<dbReference type="SMART" id="SM01007">
    <property type="entry name" value="Aldolase_II"/>
    <property type="match status" value="1"/>
</dbReference>
<dbReference type="AlphaFoldDB" id="A0A147KAR6"/>
<comment type="catalytic activity">
    <reaction evidence="6">
        <text>5-(methylsulfanyl)-D-ribulose 1-phosphate = 5-methylsulfanyl-2,3-dioxopentyl phosphate + H2O</text>
        <dbReference type="Rhea" id="RHEA:15549"/>
        <dbReference type="ChEBI" id="CHEBI:15377"/>
        <dbReference type="ChEBI" id="CHEBI:58548"/>
        <dbReference type="ChEBI" id="CHEBI:58828"/>
        <dbReference type="EC" id="4.2.1.109"/>
    </reaction>
</comment>
<evidence type="ECO:0000256" key="1">
    <source>
        <dbReference type="ARBA" id="ARBA00022605"/>
    </source>
</evidence>
<feature type="binding site" evidence="6">
    <location>
        <position position="98"/>
    </location>
    <ligand>
        <name>Zn(2+)</name>
        <dbReference type="ChEBI" id="CHEBI:29105"/>
    </ligand>
</feature>
<dbReference type="GO" id="GO:0019509">
    <property type="term" value="P:L-methionine salvage from methylthioadenosine"/>
    <property type="evidence" value="ECO:0007669"/>
    <property type="project" value="UniProtKB-UniRule"/>
</dbReference>
<dbReference type="PANTHER" id="PTHR10640">
    <property type="entry name" value="METHYLTHIORIBULOSE-1-PHOSPHATE DEHYDRATASE"/>
    <property type="match status" value="1"/>
</dbReference>
<feature type="domain" description="Class II aldolase/adducin N-terminal" evidence="7">
    <location>
        <begin position="8"/>
        <end position="196"/>
    </location>
</feature>
<comment type="function">
    <text evidence="6">Catalyzes the dehydration of methylthioribulose-1-phosphate (MTRu-1-P) into 2,3-diketo-5-methylthiopentyl-1-phosphate (DK-MTP-1-P).</text>
</comment>
<keyword evidence="9" id="KW-1185">Reference proteome</keyword>
<evidence type="ECO:0000313" key="9">
    <source>
        <dbReference type="Proteomes" id="UP000074108"/>
    </source>
</evidence>
<name>A0A147KAR6_9BACI</name>
<dbReference type="PATRIC" id="fig|1150625.3.peg.750"/>
<evidence type="ECO:0000256" key="2">
    <source>
        <dbReference type="ARBA" id="ARBA00022723"/>
    </source>
</evidence>
<dbReference type="UniPathway" id="UPA00904">
    <property type="reaction ID" value="UER00875"/>
</dbReference>
<organism evidence="8 9">
    <name type="scientific">Bacillus coahuilensis p1.1.43</name>
    <dbReference type="NCBI Taxonomy" id="1150625"/>
    <lineage>
        <taxon>Bacteria</taxon>
        <taxon>Bacillati</taxon>
        <taxon>Bacillota</taxon>
        <taxon>Bacilli</taxon>
        <taxon>Bacillales</taxon>
        <taxon>Bacillaceae</taxon>
        <taxon>Bacillus</taxon>
    </lineage>
</organism>
<dbReference type="GO" id="GO:0005737">
    <property type="term" value="C:cytoplasm"/>
    <property type="evidence" value="ECO:0007669"/>
    <property type="project" value="UniProtKB-UniRule"/>
</dbReference>
<dbReference type="GO" id="GO:0008270">
    <property type="term" value="F:zinc ion binding"/>
    <property type="evidence" value="ECO:0007669"/>
    <property type="project" value="UniProtKB-UniRule"/>
</dbReference>
<dbReference type="NCBIfam" id="TIGR03328">
    <property type="entry name" value="salvage_mtnB"/>
    <property type="match status" value="1"/>
</dbReference>
<comment type="cofactor">
    <cofactor evidence="6">
        <name>Zn(2+)</name>
        <dbReference type="ChEBI" id="CHEBI:29105"/>
    </cofactor>
    <text evidence="6">Binds 1 zinc ion per subunit.</text>
</comment>
<evidence type="ECO:0000256" key="6">
    <source>
        <dbReference type="HAMAP-Rule" id="MF_01677"/>
    </source>
</evidence>
<keyword evidence="1 6" id="KW-0028">Amino-acid biosynthesis</keyword>
<dbReference type="RefSeq" id="WP_059350404.1">
    <property type="nucleotide sequence ID" value="NZ_LDYG01000019.1"/>
</dbReference>
<dbReference type="GO" id="GO:0046570">
    <property type="term" value="F:methylthioribulose 1-phosphate dehydratase activity"/>
    <property type="evidence" value="ECO:0007669"/>
    <property type="project" value="UniProtKB-UniRule"/>
</dbReference>
<dbReference type="PANTHER" id="PTHR10640:SF7">
    <property type="entry name" value="METHYLTHIORIBULOSE-1-PHOSPHATE DEHYDRATASE"/>
    <property type="match status" value="1"/>
</dbReference>
<dbReference type="Pfam" id="PF00596">
    <property type="entry name" value="Aldolase_II"/>
    <property type="match status" value="1"/>
</dbReference>
<accession>A0A147KAR6</accession>
<gene>
    <name evidence="6 8" type="primary">mtnB</name>
    <name evidence="8" type="ORF">Q75_03580</name>
</gene>
<dbReference type="InterPro" id="IPR017714">
    <property type="entry name" value="MethylthioRu-1-P_deHdtase_MtnB"/>
</dbReference>
<dbReference type="InterPro" id="IPR036409">
    <property type="entry name" value="Aldolase_II/adducin_N_sf"/>
</dbReference>
<evidence type="ECO:0000259" key="7">
    <source>
        <dbReference type="SMART" id="SM01007"/>
    </source>
</evidence>
<proteinExistence type="inferred from homology"/>
<keyword evidence="4 6" id="KW-0486">Methionine biosynthesis</keyword>
<sequence>MSYSTEWRILADIKDELADRDWFYGTSGNLSIKVSDSPLTFLVSASGRDKRQRTDDDFLLVDREGIPLEDNGLKPSAETLLHQEIYKKTNAGCCLHVHTVENNVLSDIFHKEGFITFKHNELIKALGFWEEDAEVTIPIIHNFAHIPQLAAELSTHVLGDQGAVLIHNHGITVWASTAFEAKKQLEAWEFLFQLHVKRRLLV</sequence>
<dbReference type="OrthoDB" id="9805559at2"/>
<keyword evidence="3 6" id="KW-0862">Zinc</keyword>
<evidence type="ECO:0000313" key="8">
    <source>
        <dbReference type="EMBL" id="KUP07854.1"/>
    </source>
</evidence>
<dbReference type="EMBL" id="LDYG01000019">
    <property type="protein sequence ID" value="KUP07854.1"/>
    <property type="molecule type" value="Genomic_DNA"/>
</dbReference>
<protein>
    <recommendedName>
        <fullName evidence="6">Methylthioribulose-1-phosphate dehydratase</fullName>
        <shortName evidence="6">MTRu-1-P dehydratase</shortName>
        <ecNumber evidence="6">4.2.1.109</ecNumber>
    </recommendedName>
</protein>
<evidence type="ECO:0000256" key="4">
    <source>
        <dbReference type="ARBA" id="ARBA00023167"/>
    </source>
</evidence>
<dbReference type="SUPFAM" id="SSF53639">
    <property type="entry name" value="AraD/HMP-PK domain-like"/>
    <property type="match status" value="1"/>
</dbReference>
<dbReference type="STRING" id="1150625.Q75_03580"/>
<comment type="caution">
    <text evidence="8">The sequence shown here is derived from an EMBL/GenBank/DDBJ whole genome shotgun (WGS) entry which is preliminary data.</text>
</comment>
<dbReference type="Proteomes" id="UP000074108">
    <property type="component" value="Unassembled WGS sequence"/>
</dbReference>
<evidence type="ECO:0000256" key="5">
    <source>
        <dbReference type="ARBA" id="ARBA00023239"/>
    </source>
</evidence>
<keyword evidence="2 6" id="KW-0479">Metal-binding</keyword>
<dbReference type="Gene3D" id="3.40.225.10">
    <property type="entry name" value="Class II aldolase/adducin N-terminal domain"/>
    <property type="match status" value="1"/>
</dbReference>
<dbReference type="EC" id="4.2.1.109" evidence="6"/>
<dbReference type="InterPro" id="IPR001303">
    <property type="entry name" value="Aldolase_II/adducin_N"/>
</dbReference>